<dbReference type="EMBL" id="JACYCF010000007">
    <property type="protein sequence ID" value="KAF8756093.1"/>
    <property type="molecule type" value="Genomic_DNA"/>
</dbReference>
<dbReference type="AlphaFoldDB" id="A0A8H7IEZ0"/>
<dbReference type="Proteomes" id="UP000614334">
    <property type="component" value="Unassembled WGS sequence"/>
</dbReference>
<evidence type="ECO:0000256" key="1">
    <source>
        <dbReference type="SAM" id="MobiDB-lite"/>
    </source>
</evidence>
<organism evidence="2 3">
    <name type="scientific">Rhizoctonia solani</name>
    <dbReference type="NCBI Taxonomy" id="456999"/>
    <lineage>
        <taxon>Eukaryota</taxon>
        <taxon>Fungi</taxon>
        <taxon>Dikarya</taxon>
        <taxon>Basidiomycota</taxon>
        <taxon>Agaricomycotina</taxon>
        <taxon>Agaricomycetes</taxon>
        <taxon>Cantharellales</taxon>
        <taxon>Ceratobasidiaceae</taxon>
        <taxon>Rhizoctonia</taxon>
    </lineage>
</organism>
<protein>
    <recommendedName>
        <fullName evidence="4">BTB domain-containing protein</fullName>
    </recommendedName>
</protein>
<evidence type="ECO:0008006" key="4">
    <source>
        <dbReference type="Google" id="ProtNLM"/>
    </source>
</evidence>
<feature type="region of interest" description="Disordered" evidence="1">
    <location>
        <begin position="1"/>
        <end position="20"/>
    </location>
</feature>
<evidence type="ECO:0000313" key="3">
    <source>
        <dbReference type="Proteomes" id="UP000614334"/>
    </source>
</evidence>
<evidence type="ECO:0000313" key="2">
    <source>
        <dbReference type="EMBL" id="KAF8756093.1"/>
    </source>
</evidence>
<sequence>MSEQENSENNNQHPPPSPQIPIFANLTLITRSPRAPKFKRSKYYYRDGSAVFLAGDTLFKFQASLIAADPDVRNYEFEDLTRDLINRLDADINASGSSDTNPIVLPADITAGLFECFLSLQFGGVTNSSMLNLIRTLEIPSSYTTDLASQLIRLGYLGCRFGLRRLDTWFQMHISKVLKELADKLPVQDDWDS</sequence>
<gene>
    <name evidence="2" type="ORF">RHS01_04884</name>
</gene>
<accession>A0A8H7IEZ0</accession>
<name>A0A8H7IEZ0_9AGAM</name>
<proteinExistence type="predicted"/>
<comment type="caution">
    <text evidence="2">The sequence shown here is derived from an EMBL/GenBank/DDBJ whole genome shotgun (WGS) entry which is preliminary data.</text>
</comment>
<reference evidence="2" key="1">
    <citation type="submission" date="2020-09" db="EMBL/GenBank/DDBJ databases">
        <title>Comparative genome analyses of four rice-infecting Rhizoctonia solani isolates reveal extensive enrichment of homogalacturonan modification genes.</title>
        <authorList>
            <person name="Lee D.-Y."/>
            <person name="Jeon J."/>
            <person name="Kim K.-T."/>
            <person name="Cheong K."/>
            <person name="Song H."/>
            <person name="Choi G."/>
            <person name="Ko J."/>
            <person name="Opiyo S.O."/>
            <person name="Zuo S."/>
            <person name="Madhav S."/>
            <person name="Lee Y.-H."/>
            <person name="Wang G.-L."/>
        </authorList>
    </citation>
    <scope>NUCLEOTIDE SEQUENCE</scope>
    <source>
        <strain evidence="2">AG1-IA B2</strain>
    </source>
</reference>
<feature type="compositionally biased region" description="Low complexity" evidence="1">
    <location>
        <begin position="1"/>
        <end position="12"/>
    </location>
</feature>